<feature type="region of interest" description="Disordered" evidence="1">
    <location>
        <begin position="1"/>
        <end position="21"/>
    </location>
</feature>
<feature type="transmembrane region" description="Helical" evidence="2">
    <location>
        <begin position="491"/>
        <end position="512"/>
    </location>
</feature>
<feature type="region of interest" description="Disordered" evidence="1">
    <location>
        <begin position="723"/>
        <end position="751"/>
    </location>
</feature>
<feature type="compositionally biased region" description="Gly residues" evidence="1">
    <location>
        <begin position="732"/>
        <end position="751"/>
    </location>
</feature>
<evidence type="ECO:0000256" key="2">
    <source>
        <dbReference type="SAM" id="Phobius"/>
    </source>
</evidence>
<feature type="transmembrane region" description="Helical" evidence="2">
    <location>
        <begin position="57"/>
        <end position="76"/>
    </location>
</feature>
<evidence type="ECO:0000313" key="4">
    <source>
        <dbReference type="Proteomes" id="UP000550501"/>
    </source>
</evidence>
<evidence type="ECO:0000256" key="1">
    <source>
        <dbReference type="SAM" id="MobiDB-lite"/>
    </source>
</evidence>
<feature type="transmembrane region" description="Helical" evidence="2">
    <location>
        <begin position="294"/>
        <end position="318"/>
    </location>
</feature>
<feature type="transmembrane region" description="Helical" evidence="2">
    <location>
        <begin position="518"/>
        <end position="541"/>
    </location>
</feature>
<feature type="transmembrane region" description="Helical" evidence="2">
    <location>
        <begin position="354"/>
        <end position="383"/>
    </location>
</feature>
<keyword evidence="2" id="KW-1133">Transmembrane helix</keyword>
<feature type="transmembrane region" description="Helical" evidence="2">
    <location>
        <begin position="221"/>
        <end position="242"/>
    </location>
</feature>
<feature type="transmembrane region" description="Helical" evidence="2">
    <location>
        <begin position="163"/>
        <end position="183"/>
    </location>
</feature>
<feature type="transmembrane region" description="Helical" evidence="2">
    <location>
        <begin position="553"/>
        <end position="576"/>
    </location>
</feature>
<feature type="transmembrane region" description="Helical" evidence="2">
    <location>
        <begin position="113"/>
        <end position="130"/>
    </location>
</feature>
<name>A0A839Q6F5_MYCIR</name>
<accession>A0A839Q6F5</accession>
<evidence type="ECO:0000313" key="3">
    <source>
        <dbReference type="EMBL" id="MBB2990464.1"/>
    </source>
</evidence>
<sequence length="751" mass="80654">MTATLDPVTDYAPPRDPRTPAARQRIPVIPVRMPDLAVVGAVAGALALAGLPSAVRAVALVVFIAVGPGAAILTWVRIPRRALLSTVPVLGMAVVTIVAIAAMWSYRWDPTDILWVEVVGVGGSSAYWYYRHRTSILDAPRRWHWRVTAAHATPRRSVLRRHLSLVLSALAVALWAAAVPGLPGSDASYYGLLFSGTGPVLAVCIVLCAWALLIAVRDRRLVPAAVAVGAAIVVARVTTVVATEVPLYDWTYKHLAVVDYIMVNGRIAPDGTDIYAQWTAFFTTWAWFCEVTGFSAMTVAHVFAPAMHVLIALTVYTAGRVLGRSRRTALTAAFLAEIVNWVGQDYFSPQAWSIVLVFGMLVLLLASPGSRACGVLAILVFAATVPTHQLTPFWAMGAACLLCLFKRARPRWVAVAMVLIAVSYLLLNLEAVLPYGLLSGGSPLDNASSNIVTSGLPAKDFTSMVVRLLSIAVVLTAFAVAVWMWRRKRPVLTLGIVAFSSFGLLLGQSYGGEAIFRVYLYALLGCAVLIAPAVVAGLDGVGGTVRRALGRAAAAVGITGAAIAGLHGYVALWPMIYETRAQVDLMQTLTADADIRTRFVMLRLGGMPSRLNAGYADVTLFNPYFDEPVSYDLWDGRDPNLPELRAKFPTEDDLRTLNDEVTSGGYVVYVLFSEQANKAIRYYGDFRPEAVDVVQDALRGSSKWTQIYDEGETRVWRSVNEYWAPENHGGEPPDGGGGEPPDGGGGGGGGG</sequence>
<gene>
    <name evidence="3" type="ORF">FHR72_001932</name>
</gene>
<protein>
    <recommendedName>
        <fullName evidence="5">Glycosyltransferase RgtA/B/C/D-like domain-containing protein</fullName>
    </recommendedName>
</protein>
<keyword evidence="4" id="KW-1185">Reference proteome</keyword>
<feature type="transmembrane region" description="Helical" evidence="2">
    <location>
        <begin position="33"/>
        <end position="51"/>
    </location>
</feature>
<dbReference type="EMBL" id="JACHVU010000003">
    <property type="protein sequence ID" value="MBB2990464.1"/>
    <property type="molecule type" value="Genomic_DNA"/>
</dbReference>
<comment type="caution">
    <text evidence="3">The sequence shown here is derived from an EMBL/GenBank/DDBJ whole genome shotgun (WGS) entry which is preliminary data.</text>
</comment>
<evidence type="ECO:0008006" key="5">
    <source>
        <dbReference type="Google" id="ProtNLM"/>
    </source>
</evidence>
<feature type="transmembrane region" description="Helical" evidence="2">
    <location>
        <begin position="83"/>
        <end position="107"/>
    </location>
</feature>
<reference evidence="3 4" key="1">
    <citation type="submission" date="2020-08" db="EMBL/GenBank/DDBJ databases">
        <title>The Agave Microbiome: Exploring the role of microbial communities in plant adaptations to desert environments.</title>
        <authorList>
            <person name="Partida-Martinez L.P."/>
        </authorList>
    </citation>
    <scope>NUCLEOTIDE SEQUENCE [LARGE SCALE GENOMIC DNA]</scope>
    <source>
        <strain evidence="3 4">AT2.18</strain>
    </source>
</reference>
<proteinExistence type="predicted"/>
<keyword evidence="2" id="KW-0472">Membrane</keyword>
<dbReference type="AlphaFoldDB" id="A0A839Q6F5"/>
<feature type="transmembrane region" description="Helical" evidence="2">
    <location>
        <begin position="464"/>
        <end position="484"/>
    </location>
</feature>
<organism evidence="3 4">
    <name type="scientific">Mycolicibacterium iranicum</name>
    <name type="common">Mycobacterium iranicum</name>
    <dbReference type="NCBI Taxonomy" id="912594"/>
    <lineage>
        <taxon>Bacteria</taxon>
        <taxon>Bacillati</taxon>
        <taxon>Actinomycetota</taxon>
        <taxon>Actinomycetes</taxon>
        <taxon>Mycobacteriales</taxon>
        <taxon>Mycobacteriaceae</taxon>
        <taxon>Mycolicibacterium</taxon>
    </lineage>
</organism>
<dbReference type="RefSeq" id="WP_183467690.1">
    <property type="nucleotide sequence ID" value="NZ_JACHVU010000003.1"/>
</dbReference>
<feature type="transmembrane region" description="Helical" evidence="2">
    <location>
        <begin position="412"/>
        <end position="437"/>
    </location>
</feature>
<feature type="transmembrane region" description="Helical" evidence="2">
    <location>
        <begin position="389"/>
        <end position="405"/>
    </location>
</feature>
<keyword evidence="2" id="KW-0812">Transmembrane</keyword>
<feature type="transmembrane region" description="Helical" evidence="2">
    <location>
        <begin position="189"/>
        <end position="214"/>
    </location>
</feature>
<dbReference type="Proteomes" id="UP000550501">
    <property type="component" value="Unassembled WGS sequence"/>
</dbReference>